<reference evidence="2 3" key="1">
    <citation type="journal article" date="2010" name="Stand. Genomic Sci.">
        <title>Complete genome sequence of Haliangium ochraceum type strain (SMP-2).</title>
        <authorList>
            <consortium name="US DOE Joint Genome Institute (JGI-PGF)"/>
            <person name="Ivanova N."/>
            <person name="Daum C."/>
            <person name="Lang E."/>
            <person name="Abt B."/>
            <person name="Kopitz M."/>
            <person name="Saunders E."/>
            <person name="Lapidus A."/>
            <person name="Lucas S."/>
            <person name="Glavina Del Rio T."/>
            <person name="Nolan M."/>
            <person name="Tice H."/>
            <person name="Copeland A."/>
            <person name="Cheng J.F."/>
            <person name="Chen F."/>
            <person name="Bruce D."/>
            <person name="Goodwin L."/>
            <person name="Pitluck S."/>
            <person name="Mavromatis K."/>
            <person name="Pati A."/>
            <person name="Mikhailova N."/>
            <person name="Chen A."/>
            <person name="Palaniappan K."/>
            <person name="Land M."/>
            <person name="Hauser L."/>
            <person name="Chang Y.J."/>
            <person name="Jeffries C.D."/>
            <person name="Detter J.C."/>
            <person name="Brettin T."/>
            <person name="Rohde M."/>
            <person name="Goker M."/>
            <person name="Bristow J."/>
            <person name="Markowitz V."/>
            <person name="Eisen J.A."/>
            <person name="Hugenholtz P."/>
            <person name="Kyrpides N.C."/>
            <person name="Klenk H.P."/>
        </authorList>
    </citation>
    <scope>NUCLEOTIDE SEQUENCE [LARGE SCALE GENOMIC DNA]</scope>
    <source>
        <strain evidence="3">DSM 14365 / CIP 107738 / JCM 11303 / AJ 13395 / SMP-2</strain>
    </source>
</reference>
<evidence type="ECO:0000313" key="2">
    <source>
        <dbReference type="EMBL" id="ACY14664.1"/>
    </source>
</evidence>
<keyword evidence="1" id="KW-0732">Signal</keyword>
<dbReference type="KEGG" id="hoh:Hoch_2119"/>
<evidence type="ECO:0000313" key="3">
    <source>
        <dbReference type="Proteomes" id="UP000001880"/>
    </source>
</evidence>
<accession>D0LGU2</accession>
<evidence type="ECO:0008006" key="4">
    <source>
        <dbReference type="Google" id="ProtNLM"/>
    </source>
</evidence>
<dbReference type="Proteomes" id="UP000001880">
    <property type="component" value="Chromosome"/>
</dbReference>
<dbReference type="AlphaFoldDB" id="D0LGU2"/>
<feature type="signal peptide" evidence="1">
    <location>
        <begin position="1"/>
        <end position="19"/>
    </location>
</feature>
<organism evidence="2 3">
    <name type="scientific">Haliangium ochraceum (strain DSM 14365 / JCM 11303 / SMP-2)</name>
    <dbReference type="NCBI Taxonomy" id="502025"/>
    <lineage>
        <taxon>Bacteria</taxon>
        <taxon>Pseudomonadati</taxon>
        <taxon>Myxococcota</taxon>
        <taxon>Polyangia</taxon>
        <taxon>Haliangiales</taxon>
        <taxon>Kofleriaceae</taxon>
        <taxon>Haliangium</taxon>
    </lineage>
</organism>
<dbReference type="HOGENOM" id="CLU_156493_0_0_7"/>
<dbReference type="PROSITE" id="PS51257">
    <property type="entry name" value="PROKAR_LIPOPROTEIN"/>
    <property type="match status" value="1"/>
</dbReference>
<feature type="chain" id="PRO_5003011342" description="Lipoprotein" evidence="1">
    <location>
        <begin position="20"/>
        <end position="131"/>
    </location>
</feature>
<keyword evidence="3" id="KW-1185">Reference proteome</keyword>
<gene>
    <name evidence="2" type="ordered locus">Hoch_2119</name>
</gene>
<dbReference type="STRING" id="502025.Hoch_2119"/>
<proteinExistence type="predicted"/>
<sequence>MRVGLLLLAFSLLGASCYAPDSVYSHSMSWACLSDICERADAVAGFDRAIVDRNQINLYSSADESVLHVITRIPSDAAPEGCDFLYGLVLFGHTLEPLAICRAGSGYNIEVAIPDPNPATASEWRIEMRPL</sequence>
<dbReference type="EMBL" id="CP001804">
    <property type="protein sequence ID" value="ACY14664.1"/>
    <property type="molecule type" value="Genomic_DNA"/>
</dbReference>
<protein>
    <recommendedName>
        <fullName evidence="4">Lipoprotein</fullName>
    </recommendedName>
</protein>
<evidence type="ECO:0000256" key="1">
    <source>
        <dbReference type="SAM" id="SignalP"/>
    </source>
</evidence>
<name>D0LGU2_HALO1</name>